<sequence>MTRALEVSLRLELVYSDTFRAVVPLRSLADPTVLADAPDLWSGRSTAPELFGPRGQ</sequence>
<dbReference type="EMBL" id="SUMC01000030">
    <property type="protein sequence ID" value="TKA08473.1"/>
    <property type="molecule type" value="Genomic_DNA"/>
</dbReference>
<name>A0A4U0SHF1_9ACTN</name>
<comment type="caution">
    <text evidence="1">The sequence shown here is derived from an EMBL/GenBank/DDBJ whole genome shotgun (WGS) entry which is preliminary data.</text>
</comment>
<organism evidence="1 2">
    <name type="scientific">Actinacidiphila oryziradicis</name>
    <dbReference type="NCBI Taxonomy" id="2571141"/>
    <lineage>
        <taxon>Bacteria</taxon>
        <taxon>Bacillati</taxon>
        <taxon>Actinomycetota</taxon>
        <taxon>Actinomycetes</taxon>
        <taxon>Kitasatosporales</taxon>
        <taxon>Streptomycetaceae</taxon>
        <taxon>Actinacidiphila</taxon>
    </lineage>
</organism>
<dbReference type="Proteomes" id="UP000305778">
    <property type="component" value="Unassembled WGS sequence"/>
</dbReference>
<keyword evidence="2" id="KW-1185">Reference proteome</keyword>
<evidence type="ECO:0000313" key="1">
    <source>
        <dbReference type="EMBL" id="TKA08473.1"/>
    </source>
</evidence>
<reference evidence="1 2" key="1">
    <citation type="submission" date="2019-04" db="EMBL/GenBank/DDBJ databases">
        <title>Streptomyces oryziradicis sp. nov., a novel actinomycete isolated from rhizosphere soil of rice (Oryza sativa L.).</title>
        <authorList>
            <person name="Li C."/>
        </authorList>
    </citation>
    <scope>NUCLEOTIDE SEQUENCE [LARGE SCALE GENOMIC DNA]</scope>
    <source>
        <strain evidence="1 2">NEAU-C40</strain>
    </source>
</reference>
<proteinExistence type="predicted"/>
<protein>
    <submittedName>
        <fullName evidence="1">Glycoside hydrolase family 92 protein</fullName>
    </submittedName>
</protein>
<accession>A0A4U0SHF1</accession>
<keyword evidence="1" id="KW-0378">Hydrolase</keyword>
<dbReference type="AlphaFoldDB" id="A0A4U0SHF1"/>
<dbReference type="RefSeq" id="WP_136726645.1">
    <property type="nucleotide sequence ID" value="NZ_SUMC01000030.1"/>
</dbReference>
<dbReference type="GO" id="GO:0016787">
    <property type="term" value="F:hydrolase activity"/>
    <property type="evidence" value="ECO:0007669"/>
    <property type="project" value="UniProtKB-KW"/>
</dbReference>
<gene>
    <name evidence="1" type="ORF">FCI23_27545</name>
</gene>
<evidence type="ECO:0000313" key="2">
    <source>
        <dbReference type="Proteomes" id="UP000305778"/>
    </source>
</evidence>